<feature type="transmembrane region" description="Helical" evidence="1">
    <location>
        <begin position="81"/>
        <end position="101"/>
    </location>
</feature>
<proteinExistence type="predicted"/>
<dbReference type="AlphaFoldDB" id="A0AA36I1K7"/>
<gene>
    <name evidence="2" type="ORF">EVOR1521_LOCUS6700</name>
</gene>
<dbReference type="Proteomes" id="UP001178507">
    <property type="component" value="Unassembled WGS sequence"/>
</dbReference>
<keyword evidence="1" id="KW-0472">Membrane</keyword>
<feature type="transmembrane region" description="Helical" evidence="1">
    <location>
        <begin position="113"/>
        <end position="133"/>
    </location>
</feature>
<sequence length="419" mass="47048">MAKVEEKLPLIDPEKGKLLQALQDDGVKKGHVRRRVQEAFGERVNPKFAEHAEHAFRGACALVFFAIPLVIPDGLFAPRDYLMKVGVYGSGVCMFIIFNLGTSFGEAFDRVKSGLQGNLMAAIMGWSMYGLFPEGVQSEMPGSDFVFWGGVGVGCAFVGSLLILRFNVSTQMFALSSFACTWMNFLDENQKSGIIPPWRHGWSLENDVLTQSFACTGMGMIAVMIASLLPYPRWSLDFAMENQLHANTQMVRVLQTMMKYYAEDTPNRYIKDQVIRRLGKMKGLTFCNRNLLAHAWWECYGFGSPQMKRRVLAAMDSTTQSIFDITWNAWRESISEEAGERDATLIRKAKPKIDELLMSMEVTMNLLVKAASDGALYPAETLALKKSFEDIQAKDKELAAHFHEARHEVTQGNALVVYQ</sequence>
<feature type="non-terminal residue" evidence="2">
    <location>
        <position position="1"/>
    </location>
</feature>
<comment type="caution">
    <text evidence="2">The sequence shown here is derived from an EMBL/GenBank/DDBJ whole genome shotgun (WGS) entry which is preliminary data.</text>
</comment>
<feature type="transmembrane region" description="Helical" evidence="1">
    <location>
        <begin position="208"/>
        <end position="231"/>
    </location>
</feature>
<feature type="transmembrane region" description="Helical" evidence="1">
    <location>
        <begin position="55"/>
        <end position="75"/>
    </location>
</feature>
<accession>A0AA36I1K7</accession>
<keyword evidence="1" id="KW-0812">Transmembrane</keyword>
<reference evidence="2" key="1">
    <citation type="submission" date="2023-08" db="EMBL/GenBank/DDBJ databases">
        <authorList>
            <person name="Chen Y."/>
            <person name="Shah S."/>
            <person name="Dougan E. K."/>
            <person name="Thang M."/>
            <person name="Chan C."/>
        </authorList>
    </citation>
    <scope>NUCLEOTIDE SEQUENCE</scope>
</reference>
<evidence type="ECO:0000256" key="1">
    <source>
        <dbReference type="SAM" id="Phobius"/>
    </source>
</evidence>
<keyword evidence="3" id="KW-1185">Reference proteome</keyword>
<evidence type="ECO:0000313" key="2">
    <source>
        <dbReference type="EMBL" id="CAJ1378048.1"/>
    </source>
</evidence>
<dbReference type="EMBL" id="CAUJNA010000512">
    <property type="protein sequence ID" value="CAJ1378048.1"/>
    <property type="molecule type" value="Genomic_DNA"/>
</dbReference>
<feature type="transmembrane region" description="Helical" evidence="1">
    <location>
        <begin position="145"/>
        <end position="164"/>
    </location>
</feature>
<name>A0AA36I1K7_9DINO</name>
<protein>
    <submittedName>
        <fullName evidence="2">Uncharacterized protein</fullName>
    </submittedName>
</protein>
<keyword evidence="1" id="KW-1133">Transmembrane helix</keyword>
<evidence type="ECO:0000313" key="3">
    <source>
        <dbReference type="Proteomes" id="UP001178507"/>
    </source>
</evidence>
<organism evidence="2 3">
    <name type="scientific">Effrenium voratum</name>
    <dbReference type="NCBI Taxonomy" id="2562239"/>
    <lineage>
        <taxon>Eukaryota</taxon>
        <taxon>Sar</taxon>
        <taxon>Alveolata</taxon>
        <taxon>Dinophyceae</taxon>
        <taxon>Suessiales</taxon>
        <taxon>Symbiodiniaceae</taxon>
        <taxon>Effrenium</taxon>
    </lineage>
</organism>